<evidence type="ECO:0008006" key="6">
    <source>
        <dbReference type="Google" id="ProtNLM"/>
    </source>
</evidence>
<dbReference type="Proteomes" id="UP000292695">
    <property type="component" value="Unassembled WGS sequence"/>
</dbReference>
<feature type="compositionally biased region" description="Low complexity" evidence="1">
    <location>
        <begin position="545"/>
        <end position="566"/>
    </location>
</feature>
<feature type="transmembrane region" description="Helical" evidence="2">
    <location>
        <begin position="301"/>
        <end position="322"/>
    </location>
</feature>
<reference evidence="4 5" key="1">
    <citation type="submission" date="2019-02" db="EMBL/GenBank/DDBJ databases">
        <title>Kribbella capetownensis sp. nov. and Kribbella speibonae sp. nov., isolated from soil.</title>
        <authorList>
            <person name="Curtis S.M."/>
            <person name="Norton I."/>
            <person name="Everest G.J."/>
            <person name="Meyers P.R."/>
        </authorList>
    </citation>
    <scope>NUCLEOTIDE SEQUENCE [LARGE SCALE GENOMIC DNA]</scope>
    <source>
        <strain evidence="4 5">DSM 27082</strain>
    </source>
</reference>
<keyword evidence="2" id="KW-0472">Membrane</keyword>
<dbReference type="EMBL" id="SJKA01000005">
    <property type="protein sequence ID" value="TCC33716.1"/>
    <property type="molecule type" value="Genomic_DNA"/>
</dbReference>
<gene>
    <name evidence="4" type="ORF">E0H50_17395</name>
</gene>
<evidence type="ECO:0000256" key="1">
    <source>
        <dbReference type="SAM" id="MobiDB-lite"/>
    </source>
</evidence>
<keyword evidence="2" id="KW-1133">Transmembrane helix</keyword>
<feature type="compositionally biased region" description="Basic and acidic residues" evidence="1">
    <location>
        <begin position="614"/>
        <end position="630"/>
    </location>
</feature>
<dbReference type="RefSeq" id="WP_131289415.1">
    <property type="nucleotide sequence ID" value="NZ_SJKA01000005.1"/>
</dbReference>
<name>A0A4R0IQJ3_9ACTN</name>
<feature type="transmembrane region" description="Helical" evidence="2">
    <location>
        <begin position="85"/>
        <end position="110"/>
    </location>
</feature>
<comment type="caution">
    <text evidence="4">The sequence shown here is derived from an EMBL/GenBank/DDBJ whole genome shotgun (WGS) entry which is preliminary data.</text>
</comment>
<feature type="chain" id="PRO_5020709678" description="MFS transporter" evidence="3">
    <location>
        <begin position="28"/>
        <end position="678"/>
    </location>
</feature>
<feature type="transmembrane region" description="Helical" evidence="2">
    <location>
        <begin position="363"/>
        <end position="391"/>
    </location>
</feature>
<keyword evidence="2" id="KW-0812">Transmembrane</keyword>
<feature type="transmembrane region" description="Helical" evidence="2">
    <location>
        <begin position="397"/>
        <end position="416"/>
    </location>
</feature>
<feature type="compositionally biased region" description="Low complexity" evidence="1">
    <location>
        <begin position="581"/>
        <end position="594"/>
    </location>
</feature>
<keyword evidence="3" id="KW-0732">Signal</keyword>
<keyword evidence="5" id="KW-1185">Reference proteome</keyword>
<feature type="transmembrane region" description="Helical" evidence="2">
    <location>
        <begin position="161"/>
        <end position="182"/>
    </location>
</feature>
<proteinExistence type="predicted"/>
<feature type="transmembrane region" description="Helical" evidence="2">
    <location>
        <begin position="131"/>
        <end position="149"/>
    </location>
</feature>
<dbReference type="OrthoDB" id="5126439at2"/>
<evidence type="ECO:0000313" key="5">
    <source>
        <dbReference type="Proteomes" id="UP000292695"/>
    </source>
</evidence>
<feature type="region of interest" description="Disordered" evidence="1">
    <location>
        <begin position="502"/>
        <end position="664"/>
    </location>
</feature>
<sequence>MRWRRRLRTAATVLSISLILTSQLALAADPNQGPTNPTGFGDLLPTPDLTHGDTRTLFEQYSPTVYGLDYETSFRDPMEAVFNGYAHMVMLYIIAITRAAISVGWWLFSFTDLKPLTDTASSAIGLVNTQLAGWLLPSALAFGAIAAYAQRRASGSSMSQLVWVFAAGLLATSFAVAPATWLHGVDGARQIGSDAVVGTSTEVLGSTTKVPIEWPEPSFSGSKRDTLLRKSGDATWRAFAATPWCIAEFGSLQACQRYGKAILDKGTDGDARNSYIDKEISKAEGGGEAPTVKWAKGDNPFGRVGVLTLGAIAATLFAFLTVSLAFTALMAFIGCMILLVVGVLFTCLWAVPGRTRQWGMNWFEALLGLVLQSILALLVFSTTLALVTAVFSLTDTLGWLPVSGLAIAVLIAGFRLRRLFESMSSMMRPGMGSLVMGGLARRGAMGAVRRLMGVVGSRAASPTVGEKSSRGYETQVERASSVRVFRQAPALGTNYRMVAARRAPAHAMSSPERRAIEQAGTSSTRAGAGGGQESKLSRLKDHAQTSNGATSVTAGAATSDGTSGPAGRRRAITVGLSGTPSVRSGTASSGSQSGAPGGGSSNAEARQARHAKSTRKDSRPASHSRFEPRAHTHSASLRDGPPKAVRDRRKPPSSSGRRFREYSSVTKDGVTVMVPIRR</sequence>
<evidence type="ECO:0000313" key="4">
    <source>
        <dbReference type="EMBL" id="TCC33716.1"/>
    </source>
</evidence>
<evidence type="ECO:0000256" key="3">
    <source>
        <dbReference type="SAM" id="SignalP"/>
    </source>
</evidence>
<protein>
    <recommendedName>
        <fullName evidence="6">MFS transporter</fullName>
    </recommendedName>
</protein>
<feature type="signal peptide" evidence="3">
    <location>
        <begin position="1"/>
        <end position="27"/>
    </location>
</feature>
<feature type="transmembrane region" description="Helical" evidence="2">
    <location>
        <begin position="328"/>
        <end position="351"/>
    </location>
</feature>
<accession>A0A4R0IQJ3</accession>
<organism evidence="4 5">
    <name type="scientific">Kribbella sindirgiensis</name>
    <dbReference type="NCBI Taxonomy" id="1124744"/>
    <lineage>
        <taxon>Bacteria</taxon>
        <taxon>Bacillati</taxon>
        <taxon>Actinomycetota</taxon>
        <taxon>Actinomycetes</taxon>
        <taxon>Propionibacteriales</taxon>
        <taxon>Kribbellaceae</taxon>
        <taxon>Kribbella</taxon>
    </lineage>
</organism>
<evidence type="ECO:0000256" key="2">
    <source>
        <dbReference type="SAM" id="Phobius"/>
    </source>
</evidence>
<dbReference type="AlphaFoldDB" id="A0A4R0IQJ3"/>